<dbReference type="EMBL" id="CAJMWV010000964">
    <property type="protein sequence ID" value="CAE6422345.1"/>
    <property type="molecule type" value="Genomic_DNA"/>
</dbReference>
<comment type="caution">
    <text evidence="1">The sequence shown here is derived from an EMBL/GenBank/DDBJ whole genome shotgun (WGS) entry which is preliminary data.</text>
</comment>
<organism evidence="1 2">
    <name type="scientific">Rhizoctonia solani</name>
    <dbReference type="NCBI Taxonomy" id="456999"/>
    <lineage>
        <taxon>Eukaryota</taxon>
        <taxon>Fungi</taxon>
        <taxon>Dikarya</taxon>
        <taxon>Basidiomycota</taxon>
        <taxon>Agaricomycotina</taxon>
        <taxon>Agaricomycetes</taxon>
        <taxon>Cantharellales</taxon>
        <taxon>Ceratobasidiaceae</taxon>
        <taxon>Rhizoctonia</taxon>
    </lineage>
</organism>
<dbReference type="Proteomes" id="UP000663831">
    <property type="component" value="Unassembled WGS sequence"/>
</dbReference>
<accession>A0A8H3AHR1</accession>
<name>A0A8H3AHR1_9AGAM</name>
<reference evidence="1" key="1">
    <citation type="submission" date="2021-01" db="EMBL/GenBank/DDBJ databases">
        <authorList>
            <person name="Kaushik A."/>
        </authorList>
    </citation>
    <scope>NUCLEOTIDE SEQUENCE</scope>
    <source>
        <strain evidence="1">AG3-1AP</strain>
    </source>
</reference>
<evidence type="ECO:0000313" key="1">
    <source>
        <dbReference type="EMBL" id="CAE6422345.1"/>
    </source>
</evidence>
<sequence length="75" mass="8289">MTDFVKEAATGWMGSDRMWHLNAQDIIADQANTKEAATFWPDEVPWLGSAQDIIANQASIKFPKVDGPELATIRA</sequence>
<dbReference type="AlphaFoldDB" id="A0A8H3AHR1"/>
<protein>
    <submittedName>
        <fullName evidence="1">Uncharacterized protein</fullName>
    </submittedName>
</protein>
<evidence type="ECO:0000313" key="2">
    <source>
        <dbReference type="Proteomes" id="UP000663831"/>
    </source>
</evidence>
<proteinExistence type="predicted"/>
<gene>
    <name evidence="1" type="ORF">RDB_LOCUS34000</name>
</gene>